<dbReference type="Gene3D" id="2.40.10.10">
    <property type="entry name" value="Trypsin-like serine proteases"/>
    <property type="match status" value="2"/>
</dbReference>
<dbReference type="Pfam" id="PF13573">
    <property type="entry name" value="SprB"/>
    <property type="match status" value="6"/>
</dbReference>
<gene>
    <name evidence="2" type="ORF">SAMN02927937_02867</name>
</gene>
<dbReference type="Gene3D" id="2.60.40.10">
    <property type="entry name" value="Immunoglobulins"/>
    <property type="match status" value="1"/>
</dbReference>
<dbReference type="Gene3D" id="2.60.40.740">
    <property type="match status" value="2"/>
</dbReference>
<dbReference type="Pfam" id="PF00041">
    <property type="entry name" value="fn3"/>
    <property type="match status" value="1"/>
</dbReference>
<evidence type="ECO:0000313" key="2">
    <source>
        <dbReference type="EMBL" id="SEI03355.1"/>
    </source>
</evidence>
<accession>A0A1H6MNF7</accession>
<dbReference type="SUPFAM" id="SSF49265">
    <property type="entry name" value="Fibronectin type III"/>
    <property type="match status" value="1"/>
</dbReference>
<dbReference type="Proteomes" id="UP000199634">
    <property type="component" value="Unassembled WGS sequence"/>
</dbReference>
<evidence type="ECO:0000313" key="3">
    <source>
        <dbReference type="Proteomes" id="UP000199634"/>
    </source>
</evidence>
<dbReference type="InterPro" id="IPR003961">
    <property type="entry name" value="FN3_dom"/>
</dbReference>
<keyword evidence="3" id="KW-1185">Reference proteome</keyword>
<dbReference type="SMART" id="SM00060">
    <property type="entry name" value="FN3"/>
    <property type="match status" value="1"/>
</dbReference>
<dbReference type="STRING" id="1159016.SAMN02927937_02867"/>
<dbReference type="AlphaFoldDB" id="A0A1H6MNF7"/>
<dbReference type="InterPro" id="IPR043504">
    <property type="entry name" value="Peptidase_S1_PA_chymotrypsin"/>
</dbReference>
<dbReference type="EMBL" id="FNXE01000073">
    <property type="protein sequence ID" value="SEI03355.1"/>
    <property type="molecule type" value="Genomic_DNA"/>
</dbReference>
<protein>
    <submittedName>
        <fullName evidence="2">Fibronectin type III domain-containing protein</fullName>
    </submittedName>
</protein>
<reference evidence="2 3" key="1">
    <citation type="submission" date="2016-10" db="EMBL/GenBank/DDBJ databases">
        <authorList>
            <person name="de Groot N.N."/>
        </authorList>
    </citation>
    <scope>NUCLEOTIDE SEQUENCE [LARGE SCALE GENOMIC DNA]</scope>
    <source>
        <strain evidence="2 3">CGMCC 1.10825</strain>
    </source>
</reference>
<dbReference type="Gene3D" id="2.60.120.200">
    <property type="match status" value="1"/>
</dbReference>
<dbReference type="InterPro" id="IPR013783">
    <property type="entry name" value="Ig-like_fold"/>
</dbReference>
<proteinExistence type="predicted"/>
<sequence length="1170" mass="123280">MKKTIPLSKFKIRWLNTNTLILLLFGLFLPFFQGHAQTPMFESIFTPASSNSFPLGSTSSNRVQWLYLPSEIAPTPSSGLITKIYLRVGASASATTFTNLSVSLGTTTQTATTGTWVTGTQQCYLGTSVSYAAHNQGDWLEIQLQTPYLWNGTDNLIVDVSQDGYTASVGMWQYSSNGNRRTYGGLSAATGTGGTGQVHLGFDMMPATPCSSTPTAGTASATPVTCPNQSFTLSLTGATYELGVTYQWQSSPQGANTFTDIPGATFMAYTVNNQAAASDYRCVVTCTNTNDTDISNVVSVAHIPPVTANFSEDFDSTPSGASNNNTVPSCWTYLDDMSGTGYGYTNNSTTYAQSPTNSFRFYMYNSTSNNGQYLYLISPQTDNLGNGTKQVRFSARMTSATIAGRLEVVSLNDISSPTAATSSATVLVSTDLNNDVYQEFIVALPATTDDYFAFRVTYNGNPTNNYPTTYIDDVYYEDLSPCIFPLGIDVTNVTTTAADISWDASIATGVTGYEYEVRDASGAVVKSGSTTGATSATVTGLDPATEYFVYVRSKCGTSSGIWTTFPVSFITLCDIVTGNFFEGFETTSVGTSTNNIVPRCWTYLDDMTGTGYGYTYNYEAKTGTNCFRLYYYNSSSNNNQYLYLVSPETNNLGNGTKQIRFSAKVVTAPARLQVVRLNDISTAAAATASATVIETYDLTNTGYQEFIAYPPSTTDDYFAFRVTYDGVSSNFPSVYIDDIYYEDIPPLLVDVDKTDILCNGANSGAAVATPEGGKPPYSYLWSPSGDTTASVSNLVPGQHTVTVTDDRGTVTTESITITEPTPIVSNLDVTQVSCNGKNDGSATVAPSGGVAPYTVLWSDNTVGVTNTNLAPGSYSVDIRDANGCLLTETFTVTEPAVLATTITSQTNVSVYGGNDGAATISVTGGTAPYTYSWSPSGGTGASASNLAAGTYTVTVTDANGCKTTQTVAITQPPVPYEIELVSQTDITCNGANDGSITVKVNGGAPPYTYSWTPAAGNSASVSNLSAGVYTLTVTDALNDTVTDTYTITEPAVLSGTIGSVTNVNCNGANDGSATVTAAGGTSPYTYMWSNGMTTATANNLTAGNYSVTITDDNGCTTTSSIAITEPAALIVTGTSTDISCFGQNDGSASVTVSGGATPYTYLWSNAQTGT</sequence>
<dbReference type="CDD" id="cd00063">
    <property type="entry name" value="FN3"/>
    <property type="match status" value="1"/>
</dbReference>
<name>A0A1H6MNF7_9FLAO</name>
<dbReference type="Gene3D" id="2.60.40.2700">
    <property type="match status" value="1"/>
</dbReference>
<dbReference type="PROSITE" id="PS50853">
    <property type="entry name" value="FN3"/>
    <property type="match status" value="1"/>
</dbReference>
<dbReference type="RefSeq" id="WP_177165108.1">
    <property type="nucleotide sequence ID" value="NZ_FNXE01000073.1"/>
</dbReference>
<feature type="domain" description="Fibronectin type-III" evidence="1">
    <location>
        <begin position="484"/>
        <end position="574"/>
    </location>
</feature>
<evidence type="ECO:0000259" key="1">
    <source>
        <dbReference type="PROSITE" id="PS50853"/>
    </source>
</evidence>
<dbReference type="InterPro" id="IPR036116">
    <property type="entry name" value="FN3_sf"/>
</dbReference>
<feature type="non-terminal residue" evidence="2">
    <location>
        <position position="1170"/>
    </location>
</feature>
<organism evidence="2 3">
    <name type="scientific">Paenimyroides marinum</name>
    <dbReference type="NCBI Taxonomy" id="1159016"/>
    <lineage>
        <taxon>Bacteria</taxon>
        <taxon>Pseudomonadati</taxon>
        <taxon>Bacteroidota</taxon>
        <taxon>Flavobacteriia</taxon>
        <taxon>Flavobacteriales</taxon>
        <taxon>Flavobacteriaceae</taxon>
        <taxon>Paenimyroides</taxon>
    </lineage>
</organism>
<dbReference type="InterPro" id="IPR025667">
    <property type="entry name" value="SprB_repeat"/>
</dbReference>